<accession>A0A8J7YWW4</accession>
<gene>
    <name evidence="1" type="ORF">GS601_02325</name>
</gene>
<dbReference type="SUPFAM" id="SSF52540">
    <property type="entry name" value="P-loop containing nucleoside triphosphate hydrolases"/>
    <property type="match status" value="1"/>
</dbReference>
<dbReference type="AlphaFoldDB" id="A0A8J7YWW4"/>
<sequence length="727" mass="80828">MGFTSIWVTGAARSGKTTRLVNQFCEWVRPGLARSTQQSEVSVLVLAAIGDNRLELADRLTAETQGKCPFRSTTPLGFFEDEVMLFWSLLIPSLELNATFPLRLRPENEQELASRLWRTELDTAIGARTPEGTVPMGYGAGQGEARLVRRVLDVMQLAALSGITLEEIPTLLEQGVPGMEGQVAALPIPYATVGEMLQRWRLWCLRRGLLTYSLITELYWRYLLPNPVYQKHLTARYQAVLADDVDEYPAIARRLFEFFLSQNTTCAFAFNPDGAVRLGLGADPSYMAELSSHCQEIMLTAAAGASLVKDLGAAIVDLVNDPIFFASLPDAIQTIQSTTQAQLIRQTADVILKAVQSGQVQPRDVALIGPGIDPISRYALTEILRKNGIPVELLNDQRPLASSPIIRSLLTLLALIYPGLGRWVDRDAIAEMLVVLSQKATPADWQPDDVLSTVSPTSAASFLIDPARSGLIADYCFEPHPDHPQLRAATTFSRWDRLGYQAADAYGGIVRWIEDQRSQLSQHLIASPVVLCDRAIQRFFLGGSHLPFDQLAALRELIETAQHYWQVDDRLRRSDWSDAPASMTVRNFIQLLRNGTVTANPFPVRPVGLANNAVTLATVFQYRSSRRAHRWQFWLDAGSSRWLSGVDSLFAAPIFLQHWSGQAWRVEDTQTMNEQRLRRILLDLLGRTEEKLFLCYSDLSTSGQEQTGVLTTLVNAAIPLSSEPLSL</sequence>
<comment type="caution">
    <text evidence="1">The sequence shown here is derived from an EMBL/GenBank/DDBJ whole genome shotgun (WGS) entry which is preliminary data.</text>
</comment>
<dbReference type="RefSeq" id="WP_162421647.1">
    <property type="nucleotide sequence ID" value="NZ_WVIE01000002.1"/>
</dbReference>
<organism evidence="1 2">
    <name type="scientific">Myxacorys almedinensis A</name>
    <dbReference type="NCBI Taxonomy" id="2690445"/>
    <lineage>
        <taxon>Bacteria</taxon>
        <taxon>Bacillati</taxon>
        <taxon>Cyanobacteriota</taxon>
        <taxon>Cyanophyceae</taxon>
        <taxon>Leptolyngbyales</taxon>
        <taxon>Leptolyngbyaceae</taxon>
        <taxon>Myxacorys</taxon>
        <taxon>Myxacorys almedinensis</taxon>
    </lineage>
</organism>
<dbReference type="Proteomes" id="UP000646053">
    <property type="component" value="Unassembled WGS sequence"/>
</dbReference>
<dbReference type="EMBL" id="WVIE01000002">
    <property type="protein sequence ID" value="NDJ16132.1"/>
    <property type="molecule type" value="Genomic_DNA"/>
</dbReference>
<proteinExistence type="predicted"/>
<name>A0A8J7YWW4_9CYAN</name>
<evidence type="ECO:0000313" key="2">
    <source>
        <dbReference type="Proteomes" id="UP000646053"/>
    </source>
</evidence>
<protein>
    <submittedName>
        <fullName evidence="1">Recombinase family protein</fullName>
    </submittedName>
</protein>
<dbReference type="InterPro" id="IPR027417">
    <property type="entry name" value="P-loop_NTPase"/>
</dbReference>
<keyword evidence="2" id="KW-1185">Reference proteome</keyword>
<reference evidence="1" key="1">
    <citation type="submission" date="2019-12" db="EMBL/GenBank/DDBJ databases">
        <title>High-Quality draft genome sequences of three cyanobacteria isolated from the limestone walls of the Old Cathedral of Coimbra.</title>
        <authorList>
            <person name="Tiago I."/>
            <person name="Soares F."/>
            <person name="Portugal A."/>
        </authorList>
    </citation>
    <scope>NUCLEOTIDE SEQUENCE</scope>
    <source>
        <strain evidence="1">A</strain>
    </source>
</reference>
<evidence type="ECO:0000313" key="1">
    <source>
        <dbReference type="EMBL" id="NDJ16132.1"/>
    </source>
</evidence>